<feature type="chain" id="PRO_5046557287" evidence="3">
    <location>
        <begin position="30"/>
        <end position="233"/>
    </location>
</feature>
<evidence type="ECO:0000256" key="3">
    <source>
        <dbReference type="SAM" id="SignalP"/>
    </source>
</evidence>
<dbReference type="Proteomes" id="UP001596083">
    <property type="component" value="Unassembled WGS sequence"/>
</dbReference>
<reference evidence="5" key="1">
    <citation type="journal article" date="2019" name="Int. J. Syst. Evol. Microbiol.">
        <title>The Global Catalogue of Microorganisms (GCM) 10K type strain sequencing project: providing services to taxonomists for standard genome sequencing and annotation.</title>
        <authorList>
            <consortium name="The Broad Institute Genomics Platform"/>
            <consortium name="The Broad Institute Genome Sequencing Center for Infectious Disease"/>
            <person name="Wu L."/>
            <person name="Ma J."/>
        </authorList>
    </citation>
    <scope>NUCLEOTIDE SEQUENCE [LARGE SCALE GENOMIC DNA]</scope>
    <source>
        <strain evidence="5">CGMCC 4.7304</strain>
    </source>
</reference>
<feature type="region of interest" description="Disordered" evidence="1">
    <location>
        <begin position="120"/>
        <end position="175"/>
    </location>
</feature>
<dbReference type="RefSeq" id="WP_390319014.1">
    <property type="nucleotide sequence ID" value="NZ_JBHSPB010000015.1"/>
</dbReference>
<evidence type="ECO:0000256" key="2">
    <source>
        <dbReference type="SAM" id="Phobius"/>
    </source>
</evidence>
<keyword evidence="5" id="KW-1185">Reference proteome</keyword>
<comment type="caution">
    <text evidence="4">The sequence shown here is derived from an EMBL/GenBank/DDBJ whole genome shotgun (WGS) entry which is preliminary data.</text>
</comment>
<keyword evidence="2" id="KW-0812">Transmembrane</keyword>
<gene>
    <name evidence="4" type="ORF">ACFP1Z_23170</name>
</gene>
<feature type="signal peptide" evidence="3">
    <location>
        <begin position="1"/>
        <end position="29"/>
    </location>
</feature>
<evidence type="ECO:0000256" key="1">
    <source>
        <dbReference type="SAM" id="MobiDB-lite"/>
    </source>
</evidence>
<protein>
    <submittedName>
        <fullName evidence="4">Uncharacterized protein</fullName>
    </submittedName>
</protein>
<evidence type="ECO:0000313" key="4">
    <source>
        <dbReference type="EMBL" id="MFC5723073.1"/>
    </source>
</evidence>
<name>A0ABW0Z531_9ACTN</name>
<keyword evidence="2" id="KW-1133">Transmembrane helix</keyword>
<dbReference type="EMBL" id="JBHSPB010000015">
    <property type="protein sequence ID" value="MFC5723073.1"/>
    <property type="molecule type" value="Genomic_DNA"/>
</dbReference>
<feature type="compositionally biased region" description="Basic and acidic residues" evidence="1">
    <location>
        <begin position="149"/>
        <end position="162"/>
    </location>
</feature>
<feature type="transmembrane region" description="Helical" evidence="2">
    <location>
        <begin position="190"/>
        <end position="211"/>
    </location>
</feature>
<accession>A0ABW0Z531</accession>
<sequence>MPATPRLAATAVLAAALGAALWPAAGAYADDGGTRRDGRGTRAVEHQVQLPDGSRARLVSGDGAPSVTVGQGDRRRTLDGAHPAADLDRMHLRILGGDSARPTLRATLDGGTGPTYYDFLTGSARRTPDPVAGPAGHRARTGGQQRAGHHQERDHKGRADKRPHGHHLASSNPVKRVVEASEVIKDRHEIGTPAVAGAATLLAVGGGAYGLRRLARRRSRAAAAADGAGSTQD</sequence>
<keyword evidence="3" id="KW-0732">Signal</keyword>
<proteinExistence type="predicted"/>
<keyword evidence="2" id="KW-0472">Membrane</keyword>
<organism evidence="4 5">
    <name type="scientific">Streptomyces gamaensis</name>
    <dbReference type="NCBI Taxonomy" id="1763542"/>
    <lineage>
        <taxon>Bacteria</taxon>
        <taxon>Bacillati</taxon>
        <taxon>Actinomycetota</taxon>
        <taxon>Actinomycetes</taxon>
        <taxon>Kitasatosporales</taxon>
        <taxon>Streptomycetaceae</taxon>
        <taxon>Streptomyces</taxon>
    </lineage>
</organism>
<evidence type="ECO:0000313" key="5">
    <source>
        <dbReference type="Proteomes" id="UP001596083"/>
    </source>
</evidence>